<dbReference type="Proteomes" id="UP000093514">
    <property type="component" value="Unassembled WGS sequence"/>
</dbReference>
<reference evidence="1 2" key="2">
    <citation type="submission" date="2016-08" db="EMBL/GenBank/DDBJ databases">
        <title>Orenia metallireducens sp. nov. strain Z6, a Novel Metal-reducing Firmicute from the Deep Subsurface.</title>
        <authorList>
            <person name="Maxim B.I."/>
            <person name="Kenneth K."/>
            <person name="Flynn T.M."/>
            <person name="Oloughlin E.J."/>
            <person name="Locke R.A."/>
            <person name="Weber J.R."/>
            <person name="Egan S.M."/>
            <person name="Mackie R.I."/>
            <person name="Cann I.K."/>
        </authorList>
    </citation>
    <scope>NUCLEOTIDE SEQUENCE [LARGE SCALE GENOMIC DNA]</scope>
    <source>
        <strain evidence="1 2">Z6</strain>
    </source>
</reference>
<dbReference type="InterPro" id="IPR014347">
    <property type="entry name" value="Tautomerase/MIF_sf"/>
</dbReference>
<proteinExistence type="predicted"/>
<evidence type="ECO:0000313" key="2">
    <source>
        <dbReference type="Proteomes" id="UP000093514"/>
    </source>
</evidence>
<dbReference type="RefSeq" id="WP_068717541.1">
    <property type="nucleotide sequence ID" value="NZ_LWDV01000009.1"/>
</dbReference>
<accession>A0A1C0A795</accession>
<evidence type="ECO:0000313" key="1">
    <source>
        <dbReference type="EMBL" id="OCL26081.1"/>
    </source>
</evidence>
<keyword evidence="2" id="KW-1185">Reference proteome</keyword>
<comment type="caution">
    <text evidence="1">The sequence shown here is derived from an EMBL/GenBank/DDBJ whole genome shotgun (WGS) entry which is preliminary data.</text>
</comment>
<gene>
    <name evidence="1" type="ORF">U472_08670</name>
</gene>
<sequence>MPYAEVAISKHLMTEEEKSIIAEKLTKIILEIEGLNDNPISRSIALLDIKEFANLYVGGERRASMIKL</sequence>
<dbReference type="EMBL" id="LWDV01000009">
    <property type="protein sequence ID" value="OCL26081.1"/>
    <property type="molecule type" value="Genomic_DNA"/>
</dbReference>
<reference evidence="2" key="1">
    <citation type="submission" date="2016-07" db="EMBL/GenBank/DDBJ databases">
        <authorList>
            <person name="Florea S."/>
            <person name="Webb J.S."/>
            <person name="Jaromczyk J."/>
            <person name="Schardl C.L."/>
        </authorList>
    </citation>
    <scope>NUCLEOTIDE SEQUENCE [LARGE SCALE GENOMIC DNA]</scope>
    <source>
        <strain evidence="2">Z6</strain>
    </source>
</reference>
<evidence type="ECO:0008006" key="3">
    <source>
        <dbReference type="Google" id="ProtNLM"/>
    </source>
</evidence>
<organism evidence="1 2">
    <name type="scientific">Orenia metallireducens</name>
    <dbReference type="NCBI Taxonomy" id="1413210"/>
    <lineage>
        <taxon>Bacteria</taxon>
        <taxon>Bacillati</taxon>
        <taxon>Bacillota</taxon>
        <taxon>Clostridia</taxon>
        <taxon>Halanaerobiales</taxon>
        <taxon>Halobacteroidaceae</taxon>
        <taxon>Orenia</taxon>
    </lineage>
</organism>
<dbReference type="AlphaFoldDB" id="A0A1C0A795"/>
<dbReference type="Gene3D" id="3.30.429.10">
    <property type="entry name" value="Macrophage Migration Inhibitory Factor"/>
    <property type="match status" value="1"/>
</dbReference>
<name>A0A1C0A795_9FIRM</name>
<protein>
    <recommendedName>
        <fullName evidence="3">4-oxalocrotonate tautomerase</fullName>
    </recommendedName>
</protein>